<name>A0A0W1ANR6_9GAMM</name>
<evidence type="ECO:0000313" key="2">
    <source>
        <dbReference type="EMBL" id="KTD82987.1"/>
    </source>
</evidence>
<dbReference type="Proteomes" id="UP000054729">
    <property type="component" value="Unassembled WGS sequence"/>
</dbReference>
<keyword evidence="3" id="KW-1185">Reference proteome</keyword>
<dbReference type="PROSITE" id="PS51257">
    <property type="entry name" value="PROKAR_LIPOPROTEIN"/>
    <property type="match status" value="1"/>
</dbReference>
<dbReference type="AlphaFoldDB" id="A0A0W1ANR6"/>
<keyword evidence="1" id="KW-0732">Signal</keyword>
<feature type="chain" id="PRO_5006920009" description="Lipoprotein" evidence="1">
    <location>
        <begin position="21"/>
        <end position="74"/>
    </location>
</feature>
<feature type="signal peptide" evidence="1">
    <location>
        <begin position="1"/>
        <end position="20"/>
    </location>
</feature>
<dbReference type="RefSeq" id="WP_058478980.1">
    <property type="nucleotide sequence ID" value="NZ_CAAAIQ010000017.1"/>
</dbReference>
<reference evidence="2 3" key="1">
    <citation type="submission" date="2015-11" db="EMBL/GenBank/DDBJ databases">
        <title>Genomic analysis of 38 Legionella species identifies large and diverse effector repertoires.</title>
        <authorList>
            <person name="Burstein D."/>
            <person name="Amaro F."/>
            <person name="Zusman T."/>
            <person name="Lifshitz Z."/>
            <person name="Cohen O."/>
            <person name="Gilbert J.A."/>
            <person name="Pupko T."/>
            <person name="Shuman H.A."/>
            <person name="Segal G."/>
        </authorList>
    </citation>
    <scope>NUCLEOTIDE SEQUENCE [LARGE SCALE GENOMIC DNA]</scope>
    <source>
        <strain evidence="2 3">ATCC 51914</strain>
    </source>
</reference>
<comment type="caution">
    <text evidence="2">The sequence shown here is derived from an EMBL/GenBank/DDBJ whole genome shotgun (WGS) entry which is preliminary data.</text>
</comment>
<protein>
    <recommendedName>
        <fullName evidence="4">Lipoprotein</fullName>
    </recommendedName>
</protein>
<accession>A0A0W1ANR6</accession>
<evidence type="ECO:0008006" key="4">
    <source>
        <dbReference type="Google" id="ProtNLM"/>
    </source>
</evidence>
<dbReference type="PATRIC" id="fig|66969.6.peg.115"/>
<evidence type="ECO:0000256" key="1">
    <source>
        <dbReference type="SAM" id="SignalP"/>
    </source>
</evidence>
<evidence type="ECO:0000313" key="3">
    <source>
        <dbReference type="Proteomes" id="UP000054729"/>
    </source>
</evidence>
<proteinExistence type="predicted"/>
<dbReference type="EMBL" id="LNZB01000004">
    <property type="protein sequence ID" value="KTD82987.1"/>
    <property type="molecule type" value="Genomic_DNA"/>
</dbReference>
<organism evidence="2 3">
    <name type="scientific">Legionella waltersii</name>
    <dbReference type="NCBI Taxonomy" id="66969"/>
    <lineage>
        <taxon>Bacteria</taxon>
        <taxon>Pseudomonadati</taxon>
        <taxon>Pseudomonadota</taxon>
        <taxon>Gammaproteobacteria</taxon>
        <taxon>Legionellales</taxon>
        <taxon>Legionellaceae</taxon>
        <taxon>Legionella</taxon>
    </lineage>
</organism>
<dbReference type="OrthoDB" id="5638564at2"/>
<gene>
    <name evidence="2" type="ORF">Lwal_0103</name>
</gene>
<sequence>MKAYLILTVLVLTGCTQVYWENPDVSPQQKTKDFYECEKDMRQSYFENSVNGAYEQSRFEALCLKSKGYSQVER</sequence>